<dbReference type="SUPFAM" id="SSF51338">
    <property type="entry name" value="Composite domain of metallo-dependent hydrolases"/>
    <property type="match status" value="1"/>
</dbReference>
<dbReference type="Gene3D" id="2.30.40.10">
    <property type="entry name" value="Urease, subunit C, domain 1"/>
    <property type="match status" value="1"/>
</dbReference>
<evidence type="ECO:0000313" key="3">
    <source>
        <dbReference type="Proteomes" id="UP001143480"/>
    </source>
</evidence>
<reference evidence="2" key="1">
    <citation type="journal article" date="2014" name="Int. J. Syst. Evol. Microbiol.">
        <title>Complete genome sequence of Corynebacterium casei LMG S-19264T (=DSM 44701T), isolated from a smear-ripened cheese.</title>
        <authorList>
            <consortium name="US DOE Joint Genome Institute (JGI-PGF)"/>
            <person name="Walter F."/>
            <person name="Albersmeier A."/>
            <person name="Kalinowski J."/>
            <person name="Ruckert C."/>
        </authorList>
    </citation>
    <scope>NUCLEOTIDE SEQUENCE</scope>
    <source>
        <strain evidence="2">VKM Ac-1321</strain>
    </source>
</reference>
<gene>
    <name evidence="2" type="ORF">GCM10017581_049240</name>
</gene>
<evidence type="ECO:0000313" key="2">
    <source>
        <dbReference type="EMBL" id="GLL03181.1"/>
    </source>
</evidence>
<dbReference type="InterPro" id="IPR013108">
    <property type="entry name" value="Amidohydro_3"/>
</dbReference>
<dbReference type="Pfam" id="PF07969">
    <property type="entry name" value="Amidohydro_3"/>
    <property type="match status" value="1"/>
</dbReference>
<dbReference type="GO" id="GO:0016810">
    <property type="term" value="F:hydrolase activity, acting on carbon-nitrogen (but not peptide) bonds"/>
    <property type="evidence" value="ECO:0007669"/>
    <property type="project" value="InterPro"/>
</dbReference>
<comment type="caution">
    <text evidence="2">The sequence shown here is derived from an EMBL/GenBank/DDBJ whole genome shotgun (WGS) entry which is preliminary data.</text>
</comment>
<dbReference type="InterPro" id="IPR011059">
    <property type="entry name" value="Metal-dep_hydrolase_composite"/>
</dbReference>
<keyword evidence="3" id="KW-1185">Reference proteome</keyword>
<evidence type="ECO:0000259" key="1">
    <source>
        <dbReference type="Pfam" id="PF07969"/>
    </source>
</evidence>
<dbReference type="PANTHER" id="PTHR22642">
    <property type="entry name" value="IMIDAZOLONEPROPIONASE"/>
    <property type="match status" value="1"/>
</dbReference>
<accession>A0A9W6KJG3</accession>
<sequence>MTMGAMVFTGGPIWTGGPSSGSGPAALGVDGGRIVAVGDRADVQAALAKPYELVDLAGRALVPGLHDAHVHPVQGALERLRCDLSHLNDRAAYRAAVAAYAEAHPDRTWITGGGWSMSAFPGGLPHRTDLDTVAPGRPVFLPNRDHHSAWVSTAALAAAGVDARTPDPRSGRIERDPDGFPSGVLHEAAMDLVTPLLPEDTETDYDQALLEAQRYLFSLGITGWQDAIVGSYAGSRDQYDTYRRAAASGRLRARVAGALWWDRSQGLEQLAFMAERRAAAGGRFRTPIVKIMQDGVAENFTASMLEPYVGHDFCGTSNVDPQRLRSYVAALDAAGFSVHFHAIGDRAVRECLDAVEAGGNTQRHHIAHLHVVNPADVPRFAALDVTANIQSLWATHHEQNDTLCVPFFGPDRVAHQYPFGAIHRAGGRLAAGSDWPVSTPDPWPAIHVAVHRTEPPDSAESAWPASQIPMLPEQALTLEQALCAYTAGSAYVSHLDREVGALTAGRAADLVVLDRDPFTPGAELHTVKADLVFVDGTLVHER</sequence>
<dbReference type="EMBL" id="BSFP01000030">
    <property type="protein sequence ID" value="GLL03181.1"/>
    <property type="molecule type" value="Genomic_DNA"/>
</dbReference>
<proteinExistence type="predicted"/>
<protein>
    <submittedName>
        <fullName evidence="2">Amidohydrolase</fullName>
    </submittedName>
</protein>
<feature type="domain" description="Amidohydrolase 3" evidence="1">
    <location>
        <begin position="52"/>
        <end position="540"/>
    </location>
</feature>
<dbReference type="InterPro" id="IPR032466">
    <property type="entry name" value="Metal_Hydrolase"/>
</dbReference>
<dbReference type="Gene3D" id="3.10.310.70">
    <property type="match status" value="1"/>
</dbReference>
<dbReference type="SUPFAM" id="SSF51556">
    <property type="entry name" value="Metallo-dependent hydrolases"/>
    <property type="match status" value="1"/>
</dbReference>
<organism evidence="2 3">
    <name type="scientific">Dactylosporangium matsuzakiense</name>
    <dbReference type="NCBI Taxonomy" id="53360"/>
    <lineage>
        <taxon>Bacteria</taxon>
        <taxon>Bacillati</taxon>
        <taxon>Actinomycetota</taxon>
        <taxon>Actinomycetes</taxon>
        <taxon>Micromonosporales</taxon>
        <taxon>Micromonosporaceae</taxon>
        <taxon>Dactylosporangium</taxon>
    </lineage>
</organism>
<dbReference type="Gene3D" id="3.20.20.140">
    <property type="entry name" value="Metal-dependent hydrolases"/>
    <property type="match status" value="1"/>
</dbReference>
<reference evidence="2" key="2">
    <citation type="submission" date="2023-01" db="EMBL/GenBank/DDBJ databases">
        <authorList>
            <person name="Sun Q."/>
            <person name="Evtushenko L."/>
        </authorList>
    </citation>
    <scope>NUCLEOTIDE SEQUENCE</scope>
    <source>
        <strain evidence="2">VKM Ac-1321</strain>
    </source>
</reference>
<dbReference type="PANTHER" id="PTHR22642:SF2">
    <property type="entry name" value="PROTEIN LONG AFTER FAR-RED 3"/>
    <property type="match status" value="1"/>
</dbReference>
<dbReference type="Proteomes" id="UP001143480">
    <property type="component" value="Unassembled WGS sequence"/>
</dbReference>
<dbReference type="AlphaFoldDB" id="A0A9W6KJG3"/>
<dbReference type="InterPro" id="IPR033932">
    <property type="entry name" value="YtcJ-like"/>
</dbReference>
<dbReference type="CDD" id="cd01300">
    <property type="entry name" value="YtcJ_like"/>
    <property type="match status" value="1"/>
</dbReference>
<name>A0A9W6KJG3_9ACTN</name>